<dbReference type="PIRSF" id="PIRSF019883">
    <property type="entry name" value="UCP019883"/>
    <property type="match status" value="1"/>
</dbReference>
<keyword evidence="3" id="KW-1185">Reference proteome</keyword>
<dbReference type="InterPro" id="IPR016768">
    <property type="entry name" value="UCP019883"/>
</dbReference>
<gene>
    <name evidence="2" type="ORF">LVJ81_00620</name>
</gene>
<feature type="transmembrane region" description="Helical" evidence="1">
    <location>
        <begin position="69"/>
        <end position="92"/>
    </location>
</feature>
<sequence>MTVAMWVLLLIAIVCANSPFLTTKWFGIKTVARKHFGHHVLEWMTGLVLVAALAYVFEAQTGPVHQQGWEFFVIAITLYAVLAFPALVWRYFWNVKSPD</sequence>
<dbReference type="Pfam" id="PF10993">
    <property type="entry name" value="DUF2818"/>
    <property type="match status" value="1"/>
</dbReference>
<accession>A0ABY4EBB4</accession>
<name>A0ABY4EBB4_VITST</name>
<dbReference type="EMBL" id="CP091512">
    <property type="protein sequence ID" value="UOO92586.1"/>
    <property type="molecule type" value="Genomic_DNA"/>
</dbReference>
<dbReference type="Proteomes" id="UP000832034">
    <property type="component" value="Chromosome"/>
</dbReference>
<dbReference type="RefSeq" id="WP_019957930.1">
    <property type="nucleotide sequence ID" value="NZ_CP091512.1"/>
</dbReference>
<keyword evidence="1" id="KW-0812">Transmembrane</keyword>
<keyword evidence="1" id="KW-0472">Membrane</keyword>
<evidence type="ECO:0000313" key="2">
    <source>
        <dbReference type="EMBL" id="UOO92586.1"/>
    </source>
</evidence>
<feature type="transmembrane region" description="Helical" evidence="1">
    <location>
        <begin position="40"/>
        <end position="57"/>
    </location>
</feature>
<evidence type="ECO:0000313" key="3">
    <source>
        <dbReference type="Proteomes" id="UP000832034"/>
    </source>
</evidence>
<organism evidence="2 3">
    <name type="scientific">Vitreoscilla stercoraria</name>
    <dbReference type="NCBI Taxonomy" id="61"/>
    <lineage>
        <taxon>Bacteria</taxon>
        <taxon>Pseudomonadati</taxon>
        <taxon>Pseudomonadota</taxon>
        <taxon>Betaproteobacteria</taxon>
        <taxon>Neisseriales</taxon>
        <taxon>Neisseriaceae</taxon>
        <taxon>Vitreoscilla</taxon>
    </lineage>
</organism>
<reference evidence="2" key="1">
    <citation type="submission" date="2021-12" db="EMBL/GenBank/DDBJ databases">
        <authorList>
            <person name="Veyrier F.J."/>
        </authorList>
    </citation>
    <scope>NUCLEOTIDE SEQUENCE</scope>
    <source>
        <strain evidence="2">SAG 1488-6</strain>
    </source>
</reference>
<proteinExistence type="predicted"/>
<reference evidence="2" key="2">
    <citation type="journal article" date="2022" name="Res Sq">
        <title>Evolution of multicellular longitudinally dividing oral cavity symbionts (Neisseriaceae).</title>
        <authorList>
            <person name="Nyongesa S."/>
            <person name="Weber P."/>
            <person name="Bernet E."/>
            <person name="Pullido F."/>
            <person name="Nieckarz M."/>
            <person name="Delaby M."/>
            <person name="Nieves C."/>
            <person name="Viehboeck T."/>
            <person name="Krause N."/>
            <person name="Rivera-Millot A."/>
            <person name="Nakamura A."/>
            <person name="Vischer N."/>
            <person name="VanNieuwenhze M."/>
            <person name="Brun Y."/>
            <person name="Cava F."/>
            <person name="Bulgheresi S."/>
            <person name="Veyrier F."/>
        </authorList>
    </citation>
    <scope>NUCLEOTIDE SEQUENCE</scope>
    <source>
        <strain evidence="2">SAG 1488-6</strain>
    </source>
</reference>
<keyword evidence="1" id="KW-1133">Transmembrane helix</keyword>
<evidence type="ECO:0000256" key="1">
    <source>
        <dbReference type="SAM" id="Phobius"/>
    </source>
</evidence>
<protein>
    <submittedName>
        <fullName evidence="2">DUF2818 family protein</fullName>
    </submittedName>
</protein>